<dbReference type="InterPro" id="IPR020449">
    <property type="entry name" value="Tscrpt_reg_AraC-type_HTH"/>
</dbReference>
<evidence type="ECO:0000256" key="1">
    <source>
        <dbReference type="ARBA" id="ARBA00023015"/>
    </source>
</evidence>
<dbReference type="PROSITE" id="PS00041">
    <property type="entry name" value="HTH_ARAC_FAMILY_1"/>
    <property type="match status" value="1"/>
</dbReference>
<evidence type="ECO:0000259" key="4">
    <source>
        <dbReference type="PROSITE" id="PS01124"/>
    </source>
</evidence>
<dbReference type="InterPro" id="IPR003313">
    <property type="entry name" value="AraC-bd"/>
</dbReference>
<dbReference type="SMART" id="SM00342">
    <property type="entry name" value="HTH_ARAC"/>
    <property type="match status" value="1"/>
</dbReference>
<dbReference type="GO" id="GO:0043565">
    <property type="term" value="F:sequence-specific DNA binding"/>
    <property type="evidence" value="ECO:0007669"/>
    <property type="project" value="InterPro"/>
</dbReference>
<dbReference type="Gene3D" id="2.60.120.10">
    <property type="entry name" value="Jelly Rolls"/>
    <property type="match status" value="1"/>
</dbReference>
<dbReference type="OrthoDB" id="9807321at2"/>
<keyword evidence="2" id="KW-0238">DNA-binding</keyword>
<dbReference type="SUPFAM" id="SSF46689">
    <property type="entry name" value="Homeodomain-like"/>
    <property type="match status" value="2"/>
</dbReference>
<dbReference type="Pfam" id="PF12833">
    <property type="entry name" value="HTH_18"/>
    <property type="match status" value="1"/>
</dbReference>
<protein>
    <submittedName>
        <fullName evidence="5">AraC family transcriptional regulator</fullName>
    </submittedName>
</protein>
<comment type="caution">
    <text evidence="5">The sequence shown here is derived from an EMBL/GenBank/DDBJ whole genome shotgun (WGS) entry which is preliminary data.</text>
</comment>
<keyword evidence="3" id="KW-0804">Transcription</keyword>
<dbReference type="GO" id="GO:0003700">
    <property type="term" value="F:DNA-binding transcription factor activity"/>
    <property type="evidence" value="ECO:0007669"/>
    <property type="project" value="InterPro"/>
</dbReference>
<gene>
    <name evidence="5" type="ORF">FE784_18005</name>
</gene>
<feature type="domain" description="HTH araC/xylS-type" evidence="4">
    <location>
        <begin position="180"/>
        <end position="278"/>
    </location>
</feature>
<dbReference type="PRINTS" id="PR00032">
    <property type="entry name" value="HTHARAC"/>
</dbReference>
<dbReference type="EMBL" id="VDCQ01000024">
    <property type="protein sequence ID" value="TNJ64924.1"/>
    <property type="molecule type" value="Genomic_DNA"/>
</dbReference>
<dbReference type="InterPro" id="IPR037923">
    <property type="entry name" value="HTH-like"/>
</dbReference>
<evidence type="ECO:0000256" key="3">
    <source>
        <dbReference type="ARBA" id="ARBA00023163"/>
    </source>
</evidence>
<dbReference type="Proteomes" id="UP000307943">
    <property type="component" value="Unassembled WGS sequence"/>
</dbReference>
<evidence type="ECO:0000256" key="2">
    <source>
        <dbReference type="ARBA" id="ARBA00023125"/>
    </source>
</evidence>
<accession>A0A5C4T747</accession>
<organism evidence="5 6">
    <name type="scientific">Paenibacillus hemerocallicola</name>
    <dbReference type="NCBI Taxonomy" id="1172614"/>
    <lineage>
        <taxon>Bacteria</taxon>
        <taxon>Bacillati</taxon>
        <taxon>Bacillota</taxon>
        <taxon>Bacilli</taxon>
        <taxon>Bacillales</taxon>
        <taxon>Paenibacillaceae</taxon>
        <taxon>Paenibacillus</taxon>
    </lineage>
</organism>
<dbReference type="Pfam" id="PF02311">
    <property type="entry name" value="AraC_binding"/>
    <property type="match status" value="1"/>
</dbReference>
<dbReference type="PANTHER" id="PTHR43280:SF28">
    <property type="entry name" value="HTH-TYPE TRANSCRIPTIONAL ACTIVATOR RHAS"/>
    <property type="match status" value="1"/>
</dbReference>
<dbReference type="InterPro" id="IPR018060">
    <property type="entry name" value="HTH_AraC"/>
</dbReference>
<dbReference type="PANTHER" id="PTHR43280">
    <property type="entry name" value="ARAC-FAMILY TRANSCRIPTIONAL REGULATOR"/>
    <property type="match status" value="1"/>
</dbReference>
<keyword evidence="1" id="KW-0805">Transcription regulation</keyword>
<dbReference type="Gene3D" id="1.10.10.60">
    <property type="entry name" value="Homeodomain-like"/>
    <property type="match status" value="2"/>
</dbReference>
<evidence type="ECO:0000313" key="5">
    <source>
        <dbReference type="EMBL" id="TNJ64924.1"/>
    </source>
</evidence>
<sequence length="278" mass="33070">MDHDFFSRFYPRIVEVLYRDESFWKQVNYDVNRLQLKTKTFNILLVTNGSGYYWLDDQKYELRRGNLFHFSPGSALRLLSSRENPLQYYSVNYDYRFIKWEGTTVHTSESMIGLSFPAMSFIPEISLLQSSFDSLHKLWDKKDRGYEWLARIGFQQLLIEVDQALRMLDKAEDHIGQIITQSEQYIKDNYNKSLDREELAARASLSLSYYSIMFKKWTGYSPLKYIHNVRIEQAKRLLRSGNMKISEVAREVGFEDPLYFARIFTKKNGLSPRDYRKV</sequence>
<dbReference type="InterPro" id="IPR014710">
    <property type="entry name" value="RmlC-like_jellyroll"/>
</dbReference>
<keyword evidence="6" id="KW-1185">Reference proteome</keyword>
<dbReference type="InterPro" id="IPR018062">
    <property type="entry name" value="HTH_AraC-typ_CS"/>
</dbReference>
<reference evidence="5 6" key="1">
    <citation type="submission" date="2019-05" db="EMBL/GenBank/DDBJ databases">
        <title>We sequenced the genome of Paenibacillus hemerocallicola KCTC 33185 for further insight into its adaptation and study the phylogeny of Paenibacillus.</title>
        <authorList>
            <person name="Narsing Rao M.P."/>
        </authorList>
    </citation>
    <scope>NUCLEOTIDE SEQUENCE [LARGE SCALE GENOMIC DNA]</scope>
    <source>
        <strain evidence="5 6">KCTC 33185</strain>
    </source>
</reference>
<name>A0A5C4T747_9BACL</name>
<evidence type="ECO:0000313" key="6">
    <source>
        <dbReference type="Proteomes" id="UP000307943"/>
    </source>
</evidence>
<dbReference type="RefSeq" id="WP_139603618.1">
    <property type="nucleotide sequence ID" value="NZ_VDCQ01000024.1"/>
</dbReference>
<proteinExistence type="predicted"/>
<dbReference type="AlphaFoldDB" id="A0A5C4T747"/>
<dbReference type="PROSITE" id="PS01124">
    <property type="entry name" value="HTH_ARAC_FAMILY_2"/>
    <property type="match status" value="1"/>
</dbReference>
<dbReference type="SUPFAM" id="SSF51215">
    <property type="entry name" value="Regulatory protein AraC"/>
    <property type="match status" value="1"/>
</dbReference>
<dbReference type="InterPro" id="IPR009057">
    <property type="entry name" value="Homeodomain-like_sf"/>
</dbReference>